<comment type="caution">
    <text evidence="1">The sequence shown here is derived from an EMBL/GenBank/DDBJ whole genome shotgun (WGS) entry which is preliminary data.</text>
</comment>
<keyword evidence="2" id="KW-1185">Reference proteome</keyword>
<dbReference type="EMBL" id="JAWDGP010003844">
    <property type="protein sequence ID" value="KAK3770445.1"/>
    <property type="molecule type" value="Genomic_DNA"/>
</dbReference>
<dbReference type="Proteomes" id="UP001283361">
    <property type="component" value="Unassembled WGS sequence"/>
</dbReference>
<accession>A0AAE1DHX6</accession>
<name>A0AAE1DHX6_9GAST</name>
<protein>
    <submittedName>
        <fullName evidence="1">Uncharacterized protein</fullName>
    </submittedName>
</protein>
<dbReference type="AlphaFoldDB" id="A0AAE1DHX6"/>
<proteinExistence type="predicted"/>
<sequence>MLFSYTNPCFNPRVPNLRTISSFTSALPKFYARVEHQGDKHLRQAQRLQDSLPGTRHHTDASGCPAEKSNVFSRKSNYILPQVAEKVKGVSDLLKRCLKGLAQNADDAIHSMIWSRCPKHKFVCRKAACGGSYRHYFWYIYQSQHSLRTLSECGCAVGDTIINLGLRCDRECLIRAEKSETNEAKQRRVG</sequence>
<evidence type="ECO:0000313" key="1">
    <source>
        <dbReference type="EMBL" id="KAK3770445.1"/>
    </source>
</evidence>
<organism evidence="1 2">
    <name type="scientific">Elysia crispata</name>
    <name type="common">lettuce slug</name>
    <dbReference type="NCBI Taxonomy" id="231223"/>
    <lineage>
        <taxon>Eukaryota</taxon>
        <taxon>Metazoa</taxon>
        <taxon>Spiralia</taxon>
        <taxon>Lophotrochozoa</taxon>
        <taxon>Mollusca</taxon>
        <taxon>Gastropoda</taxon>
        <taxon>Heterobranchia</taxon>
        <taxon>Euthyneura</taxon>
        <taxon>Panpulmonata</taxon>
        <taxon>Sacoglossa</taxon>
        <taxon>Placobranchoidea</taxon>
        <taxon>Plakobranchidae</taxon>
        <taxon>Elysia</taxon>
    </lineage>
</organism>
<evidence type="ECO:0000313" key="2">
    <source>
        <dbReference type="Proteomes" id="UP001283361"/>
    </source>
</evidence>
<gene>
    <name evidence="1" type="ORF">RRG08_012186</name>
</gene>
<reference evidence="1" key="1">
    <citation type="journal article" date="2023" name="G3 (Bethesda)">
        <title>A reference genome for the long-term kleptoplast-retaining sea slug Elysia crispata morphotype clarki.</title>
        <authorList>
            <person name="Eastman K.E."/>
            <person name="Pendleton A.L."/>
            <person name="Shaikh M.A."/>
            <person name="Suttiyut T."/>
            <person name="Ogas R."/>
            <person name="Tomko P."/>
            <person name="Gavelis G."/>
            <person name="Widhalm J.R."/>
            <person name="Wisecaver J.H."/>
        </authorList>
    </citation>
    <scope>NUCLEOTIDE SEQUENCE</scope>
    <source>
        <strain evidence="1">ECLA1</strain>
    </source>
</reference>